<sequence>MIEITREAILKGQGRMRLHLNYGGGRGGYAYEHLVFPRLGWIDKHGRWKDGQPLREWTVDGDIVGEGEIGLEAAIVALGKPVILLDGERKALALIPADFDDYGEVRLRVGAAFEEDGSDERKQRISGSIMIEALRAKGLVEFGREELPPGIVPFEHLNFKTTIRRRADG</sequence>
<accession>A0A9W6NCJ2</accession>
<evidence type="ECO:0000313" key="2">
    <source>
        <dbReference type="Proteomes" id="UP001143330"/>
    </source>
</evidence>
<dbReference type="Proteomes" id="UP001143330">
    <property type="component" value="Unassembled WGS sequence"/>
</dbReference>
<dbReference type="RefSeq" id="WP_213363672.1">
    <property type="nucleotide sequence ID" value="NZ_BSFM01000021.1"/>
</dbReference>
<evidence type="ECO:0000313" key="1">
    <source>
        <dbReference type="EMBL" id="GLK86634.1"/>
    </source>
</evidence>
<reference evidence="1" key="1">
    <citation type="journal article" date="2014" name="Int. J. Syst. Evol. Microbiol.">
        <title>Complete genome sequence of Corynebacterium casei LMG S-19264T (=DSM 44701T), isolated from a smear-ripened cheese.</title>
        <authorList>
            <consortium name="US DOE Joint Genome Institute (JGI-PGF)"/>
            <person name="Walter F."/>
            <person name="Albersmeier A."/>
            <person name="Kalinowski J."/>
            <person name="Ruckert C."/>
        </authorList>
    </citation>
    <scope>NUCLEOTIDE SEQUENCE</scope>
    <source>
        <strain evidence="1">VKM B-2789</strain>
    </source>
</reference>
<organism evidence="1 2">
    <name type="scientific">Ancylobacter defluvii</name>
    <dbReference type="NCBI Taxonomy" id="1282440"/>
    <lineage>
        <taxon>Bacteria</taxon>
        <taxon>Pseudomonadati</taxon>
        <taxon>Pseudomonadota</taxon>
        <taxon>Alphaproteobacteria</taxon>
        <taxon>Hyphomicrobiales</taxon>
        <taxon>Xanthobacteraceae</taxon>
        <taxon>Ancylobacter</taxon>
    </lineage>
</organism>
<keyword evidence="2" id="KW-1185">Reference proteome</keyword>
<protein>
    <submittedName>
        <fullName evidence="1">Uncharacterized protein</fullName>
    </submittedName>
</protein>
<reference evidence="1" key="2">
    <citation type="submission" date="2023-01" db="EMBL/GenBank/DDBJ databases">
        <authorList>
            <person name="Sun Q."/>
            <person name="Evtushenko L."/>
        </authorList>
    </citation>
    <scope>NUCLEOTIDE SEQUENCE</scope>
    <source>
        <strain evidence="1">VKM B-2789</strain>
    </source>
</reference>
<dbReference type="AlphaFoldDB" id="A0A9W6NCJ2"/>
<dbReference type="EMBL" id="BSFM01000021">
    <property type="protein sequence ID" value="GLK86634.1"/>
    <property type="molecule type" value="Genomic_DNA"/>
</dbReference>
<gene>
    <name evidence="1" type="ORF">GCM10017653_47040</name>
</gene>
<name>A0A9W6NCJ2_9HYPH</name>
<proteinExistence type="predicted"/>
<comment type="caution">
    <text evidence="1">The sequence shown here is derived from an EMBL/GenBank/DDBJ whole genome shotgun (WGS) entry which is preliminary data.</text>
</comment>